<gene>
    <name evidence="2" type="ORF">S01H1_85117</name>
</gene>
<keyword evidence="1" id="KW-0456">Lyase</keyword>
<dbReference type="InterPro" id="IPR002220">
    <property type="entry name" value="DapA-like"/>
</dbReference>
<feature type="non-terminal residue" evidence="2">
    <location>
        <position position="105"/>
    </location>
</feature>
<sequence>IPGRTGTNMTAETAIRLSHIPNIVGVKEASSNFGQTAAIIQGAREGFRVWSGNDSDTLPILALGGYGVICVISHLTGLQMRQLIESFLAGRTEEAATIHRRLLPL</sequence>
<comment type="caution">
    <text evidence="2">The sequence shown here is derived from an EMBL/GenBank/DDBJ whole genome shotgun (WGS) entry which is preliminary data.</text>
</comment>
<dbReference type="GO" id="GO:0008840">
    <property type="term" value="F:4-hydroxy-tetrahydrodipicolinate synthase activity"/>
    <property type="evidence" value="ECO:0007669"/>
    <property type="project" value="TreeGrafter"/>
</dbReference>
<dbReference type="GO" id="GO:0005829">
    <property type="term" value="C:cytosol"/>
    <property type="evidence" value="ECO:0007669"/>
    <property type="project" value="TreeGrafter"/>
</dbReference>
<dbReference type="EMBL" id="BARS01058331">
    <property type="protein sequence ID" value="GAG47509.1"/>
    <property type="molecule type" value="Genomic_DNA"/>
</dbReference>
<proteinExistence type="predicted"/>
<evidence type="ECO:0000256" key="1">
    <source>
        <dbReference type="ARBA" id="ARBA00023239"/>
    </source>
</evidence>
<dbReference type="AlphaFoldDB" id="X0XW02"/>
<dbReference type="PANTHER" id="PTHR12128:SF66">
    <property type="entry name" value="4-HYDROXY-2-OXOGLUTARATE ALDOLASE, MITOCHONDRIAL"/>
    <property type="match status" value="1"/>
</dbReference>
<organism evidence="2">
    <name type="scientific">marine sediment metagenome</name>
    <dbReference type="NCBI Taxonomy" id="412755"/>
    <lineage>
        <taxon>unclassified sequences</taxon>
        <taxon>metagenomes</taxon>
        <taxon>ecological metagenomes</taxon>
    </lineage>
</organism>
<dbReference type="PANTHER" id="PTHR12128">
    <property type="entry name" value="DIHYDRODIPICOLINATE SYNTHASE"/>
    <property type="match status" value="1"/>
</dbReference>
<evidence type="ECO:0000313" key="2">
    <source>
        <dbReference type="EMBL" id="GAG47509.1"/>
    </source>
</evidence>
<feature type="non-terminal residue" evidence="2">
    <location>
        <position position="1"/>
    </location>
</feature>
<protein>
    <recommendedName>
        <fullName evidence="3">Enolase C-terminal domain-containing protein</fullName>
    </recommendedName>
</protein>
<dbReference type="SUPFAM" id="SSF51569">
    <property type="entry name" value="Aldolase"/>
    <property type="match status" value="1"/>
</dbReference>
<accession>X0XW02</accession>
<dbReference type="Gene3D" id="3.20.20.70">
    <property type="entry name" value="Aldolase class I"/>
    <property type="match status" value="1"/>
</dbReference>
<dbReference type="InterPro" id="IPR013785">
    <property type="entry name" value="Aldolase_TIM"/>
</dbReference>
<reference evidence="2" key="1">
    <citation type="journal article" date="2014" name="Front. Microbiol.">
        <title>High frequency of phylogenetically diverse reductive dehalogenase-homologous genes in deep subseafloor sedimentary metagenomes.</title>
        <authorList>
            <person name="Kawai M."/>
            <person name="Futagami T."/>
            <person name="Toyoda A."/>
            <person name="Takaki Y."/>
            <person name="Nishi S."/>
            <person name="Hori S."/>
            <person name="Arai W."/>
            <person name="Tsubouchi T."/>
            <person name="Morono Y."/>
            <person name="Uchiyama I."/>
            <person name="Ito T."/>
            <person name="Fujiyama A."/>
            <person name="Inagaki F."/>
            <person name="Takami H."/>
        </authorList>
    </citation>
    <scope>NUCLEOTIDE SEQUENCE</scope>
    <source>
        <strain evidence="2">Expedition CK06-06</strain>
    </source>
</reference>
<name>X0XW02_9ZZZZ</name>
<evidence type="ECO:0008006" key="3">
    <source>
        <dbReference type="Google" id="ProtNLM"/>
    </source>
</evidence>
<dbReference type="Pfam" id="PF00701">
    <property type="entry name" value="DHDPS"/>
    <property type="match status" value="1"/>
</dbReference>